<evidence type="ECO:0000313" key="2">
    <source>
        <dbReference type="EMBL" id="KAK7839569.1"/>
    </source>
</evidence>
<dbReference type="SUPFAM" id="SSF48452">
    <property type="entry name" value="TPR-like"/>
    <property type="match status" value="1"/>
</dbReference>
<dbReference type="InterPro" id="IPR011990">
    <property type="entry name" value="TPR-like_helical_dom_sf"/>
</dbReference>
<evidence type="ECO:0000256" key="1">
    <source>
        <dbReference type="SAM" id="MobiDB-lite"/>
    </source>
</evidence>
<sequence>MAPKPKDKPKPSHSPSQPPPPIEDLFASLSKHIERSDFEQAAKVTDQVLRVAPGDEDAIRCKVVALIKADRIDDALSTIQSTKKVPIDFTFFKVRSFKHLYHYYEIILNLILCQSLSLLEFEVHCIYML</sequence>
<feature type="compositionally biased region" description="Basic and acidic residues" evidence="1">
    <location>
        <begin position="1"/>
        <end position="10"/>
    </location>
</feature>
<dbReference type="Gene3D" id="1.25.40.10">
    <property type="entry name" value="Tetratricopeptide repeat domain"/>
    <property type="match status" value="1"/>
</dbReference>
<dbReference type="EMBL" id="PKMF04000281">
    <property type="protein sequence ID" value="KAK7839569.1"/>
    <property type="molecule type" value="Genomic_DNA"/>
</dbReference>
<comment type="caution">
    <text evidence="2">The sequence shown here is derived from an EMBL/GenBank/DDBJ whole genome shotgun (WGS) entry which is preliminary data.</text>
</comment>
<accession>A0AAW0KKM4</accession>
<organism evidence="2 3">
    <name type="scientific">Quercus suber</name>
    <name type="common">Cork oak</name>
    <dbReference type="NCBI Taxonomy" id="58331"/>
    <lineage>
        <taxon>Eukaryota</taxon>
        <taxon>Viridiplantae</taxon>
        <taxon>Streptophyta</taxon>
        <taxon>Embryophyta</taxon>
        <taxon>Tracheophyta</taxon>
        <taxon>Spermatophyta</taxon>
        <taxon>Magnoliopsida</taxon>
        <taxon>eudicotyledons</taxon>
        <taxon>Gunneridae</taxon>
        <taxon>Pentapetalae</taxon>
        <taxon>rosids</taxon>
        <taxon>fabids</taxon>
        <taxon>Fagales</taxon>
        <taxon>Fagaceae</taxon>
        <taxon>Quercus</taxon>
    </lineage>
</organism>
<dbReference type="PANTHER" id="PTHR14094">
    <property type="entry name" value="SIGNAL RECOGNITION PARTICLE 72"/>
    <property type="match status" value="1"/>
</dbReference>
<evidence type="ECO:0000313" key="3">
    <source>
        <dbReference type="Proteomes" id="UP000237347"/>
    </source>
</evidence>
<reference evidence="2 3" key="1">
    <citation type="journal article" date="2018" name="Sci. Data">
        <title>The draft genome sequence of cork oak.</title>
        <authorList>
            <person name="Ramos A.M."/>
            <person name="Usie A."/>
            <person name="Barbosa P."/>
            <person name="Barros P.M."/>
            <person name="Capote T."/>
            <person name="Chaves I."/>
            <person name="Simoes F."/>
            <person name="Abreu I."/>
            <person name="Carrasquinho I."/>
            <person name="Faro C."/>
            <person name="Guimaraes J.B."/>
            <person name="Mendonca D."/>
            <person name="Nobrega F."/>
            <person name="Rodrigues L."/>
            <person name="Saibo N.J.M."/>
            <person name="Varela M.C."/>
            <person name="Egas C."/>
            <person name="Matos J."/>
            <person name="Miguel C.M."/>
            <person name="Oliveira M.M."/>
            <person name="Ricardo C.P."/>
            <person name="Goncalves S."/>
        </authorList>
    </citation>
    <scope>NUCLEOTIDE SEQUENCE [LARGE SCALE GENOMIC DNA]</scope>
    <source>
        <strain evidence="3">cv. HL8</strain>
    </source>
</reference>
<dbReference type="GO" id="GO:0005786">
    <property type="term" value="C:signal recognition particle, endoplasmic reticulum targeting"/>
    <property type="evidence" value="ECO:0007669"/>
    <property type="project" value="TreeGrafter"/>
</dbReference>
<gene>
    <name evidence="2" type="ORF">CFP56_017906</name>
</gene>
<dbReference type="GO" id="GO:0043022">
    <property type="term" value="F:ribosome binding"/>
    <property type="evidence" value="ECO:0007669"/>
    <property type="project" value="TreeGrafter"/>
</dbReference>
<protein>
    <submittedName>
        <fullName evidence="2">Uncharacterized protein</fullName>
    </submittedName>
</protein>
<proteinExistence type="predicted"/>
<dbReference type="InterPro" id="IPR026270">
    <property type="entry name" value="SRP72"/>
</dbReference>
<dbReference type="GO" id="GO:0006614">
    <property type="term" value="P:SRP-dependent cotranslational protein targeting to membrane"/>
    <property type="evidence" value="ECO:0007669"/>
    <property type="project" value="InterPro"/>
</dbReference>
<dbReference type="AlphaFoldDB" id="A0AAW0KKM4"/>
<dbReference type="PANTHER" id="PTHR14094:SF9">
    <property type="entry name" value="SIGNAL RECOGNITION PARTICLE SUBUNIT SRP72"/>
    <property type="match status" value="1"/>
</dbReference>
<dbReference type="Proteomes" id="UP000237347">
    <property type="component" value="Unassembled WGS sequence"/>
</dbReference>
<keyword evidence="3" id="KW-1185">Reference proteome</keyword>
<feature type="region of interest" description="Disordered" evidence="1">
    <location>
        <begin position="1"/>
        <end position="22"/>
    </location>
</feature>
<dbReference type="GO" id="GO:0008312">
    <property type="term" value="F:7S RNA binding"/>
    <property type="evidence" value="ECO:0007669"/>
    <property type="project" value="TreeGrafter"/>
</dbReference>
<name>A0AAW0KKM4_QUESU</name>